<reference evidence="2 3" key="1">
    <citation type="submission" date="2019-04" db="EMBL/GenBank/DDBJ databases">
        <authorList>
            <person name="Van Vliet M D."/>
        </authorList>
    </citation>
    <scope>NUCLEOTIDE SEQUENCE [LARGE SCALE GENOMIC DNA]</scope>
    <source>
        <strain evidence="2 3">F1</strain>
    </source>
</reference>
<dbReference type="Proteomes" id="UP000366872">
    <property type="component" value="Unassembled WGS sequence"/>
</dbReference>
<sequence>MKELSRRLMTIMILTVSVALFGCGGDDDEGGGSDDQDWVVGSWKSTNEAQPGDNTGWYVLNTFRFGGTFTFNEFERGYMEESGSGTYKTSGDQLIVTLDGGRTMSWTILNDDTMTWVDYGVTYTARRY</sequence>
<dbReference type="PROSITE" id="PS51257">
    <property type="entry name" value="PROKAR_LIPOPROTEIN"/>
    <property type="match status" value="1"/>
</dbReference>
<accession>A0A6C2U753</accession>
<dbReference type="EMBL" id="CAAHFG010000003">
    <property type="protein sequence ID" value="VGO15908.1"/>
    <property type="molecule type" value="Genomic_DNA"/>
</dbReference>
<protein>
    <recommendedName>
        <fullName evidence="1">Lipocalin-like domain-containing protein</fullName>
    </recommendedName>
</protein>
<evidence type="ECO:0000313" key="3">
    <source>
        <dbReference type="Proteomes" id="UP000366872"/>
    </source>
</evidence>
<dbReference type="Pfam" id="PF13648">
    <property type="entry name" value="Lipocalin_4"/>
    <property type="match status" value="1"/>
</dbReference>
<dbReference type="InterPro" id="IPR024311">
    <property type="entry name" value="Lipocalin-like"/>
</dbReference>
<dbReference type="AlphaFoldDB" id="A0A6C2U753"/>
<gene>
    <name evidence="2" type="ORF">PDESU_04496</name>
</gene>
<evidence type="ECO:0000313" key="2">
    <source>
        <dbReference type="EMBL" id="VGO15908.1"/>
    </source>
</evidence>
<keyword evidence="3" id="KW-1185">Reference proteome</keyword>
<proteinExistence type="predicted"/>
<evidence type="ECO:0000259" key="1">
    <source>
        <dbReference type="Pfam" id="PF13648"/>
    </source>
</evidence>
<feature type="domain" description="Lipocalin-like" evidence="1">
    <location>
        <begin position="40"/>
        <end position="116"/>
    </location>
</feature>
<name>A0A6C2U753_PONDE</name>
<organism evidence="2 3">
    <name type="scientific">Pontiella desulfatans</name>
    <dbReference type="NCBI Taxonomy" id="2750659"/>
    <lineage>
        <taxon>Bacteria</taxon>
        <taxon>Pseudomonadati</taxon>
        <taxon>Kiritimatiellota</taxon>
        <taxon>Kiritimatiellia</taxon>
        <taxon>Kiritimatiellales</taxon>
        <taxon>Pontiellaceae</taxon>
        <taxon>Pontiella</taxon>
    </lineage>
</organism>